<dbReference type="Proteomes" id="UP000238153">
    <property type="component" value="Unassembled WGS sequence"/>
</dbReference>
<dbReference type="EMBL" id="PGWX01000550">
    <property type="protein sequence ID" value="PPJ69423.1"/>
    <property type="molecule type" value="Genomic_DNA"/>
</dbReference>
<dbReference type="AlphaFoldDB" id="A0A7Z1MYT9"/>
<accession>A0A7Z1MYT9</accession>
<organism evidence="1 2">
    <name type="scientific">Staphylococcus haemolyticus</name>
    <dbReference type="NCBI Taxonomy" id="1283"/>
    <lineage>
        <taxon>Bacteria</taxon>
        <taxon>Bacillati</taxon>
        <taxon>Bacillota</taxon>
        <taxon>Bacilli</taxon>
        <taxon>Bacillales</taxon>
        <taxon>Staphylococcaceae</taxon>
        <taxon>Staphylococcus</taxon>
    </lineage>
</organism>
<comment type="caution">
    <text evidence="1">The sequence shown here is derived from an EMBL/GenBank/DDBJ whole genome shotgun (WGS) entry which is preliminary data.</text>
</comment>
<name>A0A7Z1MYT9_STAHA</name>
<gene>
    <name evidence="1" type="ORF">CV019_14145</name>
</gene>
<evidence type="ECO:0000313" key="2">
    <source>
        <dbReference type="Proteomes" id="UP000238153"/>
    </source>
</evidence>
<reference evidence="1 2" key="1">
    <citation type="submission" date="2017-11" db="EMBL/GenBank/DDBJ databases">
        <authorList>
            <person name="Founou R.C."/>
            <person name="Founou L."/>
            <person name="Allam M."/>
            <person name="Ismail A."/>
            <person name="Essack S.Y."/>
        </authorList>
    </citation>
    <scope>NUCLEOTIDE SEQUENCE [LARGE SCALE GENOMIC DNA]</scope>
    <source>
        <strain evidence="1 2">G811N2B1</strain>
    </source>
</reference>
<proteinExistence type="predicted"/>
<protein>
    <submittedName>
        <fullName evidence="1">Uncharacterized protein</fullName>
    </submittedName>
</protein>
<dbReference type="RefSeq" id="WP_049426046.1">
    <property type="nucleotide sequence ID" value="NZ_CAWLDF010000018.1"/>
</dbReference>
<evidence type="ECO:0000313" key="1">
    <source>
        <dbReference type="EMBL" id="PPJ69423.1"/>
    </source>
</evidence>
<sequence>MPITSIRTLTVNNEEVYARTHIQGVDGLSNSTENKDGLMSKEDKQKLNRLQEFDISKLNEATKISPGLMSMEDKQKLDSIDKHNQIINRNVNVYPNKTQIVNLNKNLTSCLNGIILVWRLDDIDDLYHYQYVPKYHNNHPNTYITEVIPYRNQGNKLDYCIKLVRVSNTQVVGAASNQLAPSNHVRLHEILEY</sequence>